<keyword evidence="2" id="KW-0560">Oxidoreductase</keyword>
<sequence length="103" mass="11698">MLTVMNRIGVKPEFAAQFEESFRNRAGLVDGMPGFIRNEVLRPTKPGDPYIVLTYWQDEASFRAWTESDAFKQGHARSGSLPHDAFTGRPVLELHEVFLSSDR</sequence>
<keyword evidence="2" id="KW-0503">Monooxygenase</keyword>
<dbReference type="EMBL" id="CP031158">
    <property type="protein sequence ID" value="AXG97828.1"/>
    <property type="molecule type" value="Genomic_DNA"/>
</dbReference>
<accession>A0A345IDQ6</accession>
<dbReference type="Pfam" id="PF03992">
    <property type="entry name" value="ABM"/>
    <property type="match status" value="1"/>
</dbReference>
<dbReference type="EMBL" id="BMLZ01000005">
    <property type="protein sequence ID" value="GGP28947.1"/>
    <property type="molecule type" value="Genomic_DNA"/>
</dbReference>
<evidence type="ECO:0000313" key="5">
    <source>
        <dbReference type="Proteomes" id="UP000253744"/>
    </source>
</evidence>
<dbReference type="InterPro" id="IPR011008">
    <property type="entry name" value="Dimeric_a/b-barrel"/>
</dbReference>
<dbReference type="AlphaFoldDB" id="A0A345IDQ6"/>
<dbReference type="GeneID" id="59165457"/>
<gene>
    <name evidence="2" type="ORF">DVJ83_00020</name>
    <name evidence="4" type="ORF">GCM10008021_05980</name>
    <name evidence="3" type="ORF">GCM10010914_11920</name>
</gene>
<reference evidence="2 5" key="3">
    <citation type="submission" date="2018-07" db="EMBL/GenBank/DDBJ databases">
        <title>Complete Genome and Methylome Analysis of Deinococcus wulumuqiensis NEB 479.</title>
        <authorList>
            <person name="Fomenkov A."/>
            <person name="Luyten Y."/>
            <person name="Vincze T."/>
            <person name="Anton B.P."/>
            <person name="Clark T."/>
            <person name="Roberts R.J."/>
            <person name="Morgan R.D."/>
        </authorList>
    </citation>
    <scope>NUCLEOTIDE SEQUENCE [LARGE SCALE GENOMIC DNA]</scope>
    <source>
        <strain evidence="2 5">NEB 479</strain>
    </source>
</reference>
<reference evidence="4" key="5">
    <citation type="submission" date="2024-05" db="EMBL/GenBank/DDBJ databases">
        <authorList>
            <person name="Sun Q."/>
            <person name="Zhou Y."/>
        </authorList>
    </citation>
    <scope>NUCLEOTIDE SEQUENCE</scope>
    <source>
        <strain evidence="4">CGMCC 1.8884</strain>
        <strain evidence="3">CGMCC 1.8885</strain>
    </source>
</reference>
<dbReference type="GO" id="GO:0004497">
    <property type="term" value="F:monooxygenase activity"/>
    <property type="evidence" value="ECO:0007669"/>
    <property type="project" value="UniProtKB-KW"/>
</dbReference>
<dbReference type="PANTHER" id="PTHR34474">
    <property type="entry name" value="SIGNAL TRANSDUCTION PROTEIN TRAP"/>
    <property type="match status" value="1"/>
</dbReference>
<dbReference type="STRING" id="1288484.GCA_000348665_02664"/>
<reference evidence="4" key="1">
    <citation type="journal article" date="2014" name="Int. J. Syst. Evol. Microbiol.">
        <title>Complete genome of a new Firmicutes species belonging to the dominant human colonic microbiota ('Ruminococcus bicirculans') reveals two chromosomes and a selective capacity to utilize plant glucans.</title>
        <authorList>
            <consortium name="NISC Comparative Sequencing Program"/>
            <person name="Wegmann U."/>
            <person name="Louis P."/>
            <person name="Goesmann A."/>
            <person name="Henrissat B."/>
            <person name="Duncan S.H."/>
            <person name="Flint H.J."/>
        </authorList>
    </citation>
    <scope>NUCLEOTIDE SEQUENCE</scope>
    <source>
        <strain evidence="4">CGMCC 1.8884</strain>
    </source>
</reference>
<keyword evidence="6" id="KW-1185">Reference proteome</keyword>
<dbReference type="EMBL" id="BMMA01000008">
    <property type="protein sequence ID" value="GGI79394.1"/>
    <property type="molecule type" value="Genomic_DNA"/>
</dbReference>
<evidence type="ECO:0000259" key="1">
    <source>
        <dbReference type="PROSITE" id="PS51725"/>
    </source>
</evidence>
<dbReference type="Proteomes" id="UP000630135">
    <property type="component" value="Unassembled WGS sequence"/>
</dbReference>
<dbReference type="PANTHER" id="PTHR34474:SF2">
    <property type="entry name" value="SIGNAL TRANSDUCTION PROTEIN TRAP"/>
    <property type="match status" value="1"/>
</dbReference>
<feature type="domain" description="ABM" evidence="1">
    <location>
        <begin position="2"/>
        <end position="94"/>
    </location>
</feature>
<dbReference type="RefSeq" id="WP_017871549.1">
    <property type="nucleotide sequence ID" value="NZ_BMLZ01000005.1"/>
</dbReference>
<dbReference type="Proteomes" id="UP000253744">
    <property type="component" value="Chromosome"/>
</dbReference>
<dbReference type="Gene3D" id="3.30.70.100">
    <property type="match status" value="1"/>
</dbReference>
<dbReference type="KEGG" id="dwu:DVJ83_00020"/>
<protein>
    <submittedName>
        <fullName evidence="2">Antibiotic biosynthesis monooxygenase</fullName>
    </submittedName>
</protein>
<evidence type="ECO:0000313" key="2">
    <source>
        <dbReference type="EMBL" id="AXG97828.1"/>
    </source>
</evidence>
<dbReference type="Proteomes" id="UP000652720">
    <property type="component" value="Unassembled WGS sequence"/>
</dbReference>
<evidence type="ECO:0000313" key="3">
    <source>
        <dbReference type="EMBL" id="GGI79394.1"/>
    </source>
</evidence>
<dbReference type="InterPro" id="IPR050404">
    <property type="entry name" value="Heme-degrading_MO"/>
</dbReference>
<dbReference type="InterPro" id="IPR007138">
    <property type="entry name" value="ABM_dom"/>
</dbReference>
<evidence type="ECO:0000313" key="6">
    <source>
        <dbReference type="Proteomes" id="UP000630135"/>
    </source>
</evidence>
<evidence type="ECO:0000313" key="4">
    <source>
        <dbReference type="EMBL" id="GGP28947.1"/>
    </source>
</evidence>
<proteinExistence type="predicted"/>
<reference evidence="3" key="2">
    <citation type="journal article" date="2014" name="Int. J. Syst. Evol. Microbiol.">
        <title>Complete genome sequence of Corynebacterium casei LMG S-19264T (=DSM 44701T), isolated from a smear-ripened cheese.</title>
        <authorList>
            <consortium name="US DOE Joint Genome Institute (JGI-PGF)"/>
            <person name="Walter F."/>
            <person name="Albersmeier A."/>
            <person name="Kalinowski J."/>
            <person name="Ruckert C."/>
        </authorList>
    </citation>
    <scope>NUCLEOTIDE SEQUENCE</scope>
    <source>
        <strain evidence="3">CGMCC 1.8885</strain>
    </source>
</reference>
<reference evidence="6" key="4">
    <citation type="journal article" date="2019" name="Int. J. Syst. Evol. Microbiol.">
        <title>The Global Catalogue of Microorganisms (GCM) 10K type strain sequencing project: providing services to taxonomists for standard genome sequencing and annotation.</title>
        <authorList>
            <consortium name="The Broad Institute Genomics Platform"/>
            <consortium name="The Broad Institute Genome Sequencing Center for Infectious Disease"/>
            <person name="Wu L."/>
            <person name="Ma J."/>
        </authorList>
    </citation>
    <scope>NUCLEOTIDE SEQUENCE [LARGE SCALE GENOMIC DNA]</scope>
    <source>
        <strain evidence="6">CGMCC 1.8884</strain>
    </source>
</reference>
<dbReference type="SUPFAM" id="SSF54909">
    <property type="entry name" value="Dimeric alpha+beta barrel"/>
    <property type="match status" value="1"/>
</dbReference>
<organism evidence="2 5">
    <name type="scientific">Deinococcus wulumuqiensis</name>
    <dbReference type="NCBI Taxonomy" id="980427"/>
    <lineage>
        <taxon>Bacteria</taxon>
        <taxon>Thermotogati</taxon>
        <taxon>Deinococcota</taxon>
        <taxon>Deinococci</taxon>
        <taxon>Deinococcales</taxon>
        <taxon>Deinococcaceae</taxon>
        <taxon>Deinococcus</taxon>
    </lineage>
</organism>
<name>A0A345IDQ6_9DEIO</name>
<dbReference type="PROSITE" id="PS51725">
    <property type="entry name" value="ABM"/>
    <property type="match status" value="1"/>
</dbReference>